<feature type="transmembrane region" description="Helical" evidence="2">
    <location>
        <begin position="166"/>
        <end position="187"/>
    </location>
</feature>
<evidence type="ECO:0000256" key="2">
    <source>
        <dbReference type="SAM" id="Phobius"/>
    </source>
</evidence>
<keyword evidence="2" id="KW-0812">Transmembrane</keyword>
<keyword evidence="2" id="KW-1133">Transmembrane helix</keyword>
<accession>A0AAW1SLL3</accession>
<evidence type="ECO:0000313" key="4">
    <source>
        <dbReference type="Proteomes" id="UP001445335"/>
    </source>
</evidence>
<reference evidence="3 4" key="1">
    <citation type="journal article" date="2024" name="Nat. Commun.">
        <title>Phylogenomics reveals the evolutionary origins of lichenization in chlorophyte algae.</title>
        <authorList>
            <person name="Puginier C."/>
            <person name="Libourel C."/>
            <person name="Otte J."/>
            <person name="Skaloud P."/>
            <person name="Haon M."/>
            <person name="Grisel S."/>
            <person name="Petersen M."/>
            <person name="Berrin J.G."/>
            <person name="Delaux P.M."/>
            <person name="Dal Grande F."/>
            <person name="Keller J."/>
        </authorList>
    </citation>
    <scope>NUCLEOTIDE SEQUENCE [LARGE SCALE GENOMIC DNA]</scope>
    <source>
        <strain evidence="3 4">SAG 245.80</strain>
    </source>
</reference>
<evidence type="ECO:0000256" key="1">
    <source>
        <dbReference type="SAM" id="MobiDB-lite"/>
    </source>
</evidence>
<dbReference type="PANTHER" id="PTHR14614">
    <property type="entry name" value="HEPATOCELLULAR CARCINOMA-ASSOCIATED ANTIGEN"/>
    <property type="match status" value="1"/>
</dbReference>
<dbReference type="AlphaFoldDB" id="A0AAW1SLL3"/>
<keyword evidence="2" id="KW-0472">Membrane</keyword>
<evidence type="ECO:0000313" key="3">
    <source>
        <dbReference type="EMBL" id="KAK9846615.1"/>
    </source>
</evidence>
<sequence>MSPSFVTQEEVRRREGGEEEEEEERGWRALAGAGGLAVQVAQCPEDGLSFQVWPSALQLARYAEHSACAQAGCWAGRRVLELGCGCGLVGLVFAALGARVLLTDLPEPQALIRQNIAINAAAIAGAGGAAEAAVLAWGVTDPASLPGAWATLDLVIAADVVYHRDLFGPLLATLAAFGAAGVPILLAHVRRWKSDRHFFARARRIFDVIDVTSALY</sequence>
<dbReference type="SUPFAM" id="SSF53335">
    <property type="entry name" value="S-adenosyl-L-methionine-dependent methyltransferases"/>
    <property type="match status" value="1"/>
</dbReference>
<feature type="transmembrane region" description="Helical" evidence="2">
    <location>
        <begin position="79"/>
        <end position="102"/>
    </location>
</feature>
<protein>
    <submittedName>
        <fullName evidence="3">Uncharacterized protein</fullName>
    </submittedName>
</protein>
<feature type="region of interest" description="Disordered" evidence="1">
    <location>
        <begin position="1"/>
        <end position="25"/>
    </location>
</feature>
<dbReference type="Gene3D" id="3.40.50.150">
    <property type="entry name" value="Vaccinia Virus protein VP39"/>
    <property type="match status" value="1"/>
</dbReference>
<dbReference type="PANTHER" id="PTHR14614:SF132">
    <property type="entry name" value="PROTEIN-LYSINE METHYLTRANSFERASE C42C1.13"/>
    <property type="match status" value="1"/>
</dbReference>
<name>A0AAW1SLL3_9CHLO</name>
<organism evidence="3 4">
    <name type="scientific">Elliptochloris bilobata</name>
    <dbReference type="NCBI Taxonomy" id="381761"/>
    <lineage>
        <taxon>Eukaryota</taxon>
        <taxon>Viridiplantae</taxon>
        <taxon>Chlorophyta</taxon>
        <taxon>core chlorophytes</taxon>
        <taxon>Trebouxiophyceae</taxon>
        <taxon>Trebouxiophyceae incertae sedis</taxon>
        <taxon>Elliptochloris clade</taxon>
        <taxon>Elliptochloris</taxon>
    </lineage>
</organism>
<dbReference type="InterPro" id="IPR029063">
    <property type="entry name" value="SAM-dependent_MTases_sf"/>
</dbReference>
<comment type="caution">
    <text evidence="3">The sequence shown here is derived from an EMBL/GenBank/DDBJ whole genome shotgun (WGS) entry which is preliminary data.</text>
</comment>
<dbReference type="Proteomes" id="UP001445335">
    <property type="component" value="Unassembled WGS sequence"/>
</dbReference>
<dbReference type="Pfam" id="PF10294">
    <property type="entry name" value="Methyltransf_16"/>
    <property type="match status" value="1"/>
</dbReference>
<dbReference type="InterPro" id="IPR019410">
    <property type="entry name" value="Methyltransf_16"/>
</dbReference>
<keyword evidence="4" id="KW-1185">Reference proteome</keyword>
<gene>
    <name evidence="3" type="ORF">WJX81_007617</name>
</gene>
<proteinExistence type="predicted"/>
<dbReference type="EMBL" id="JALJOU010000001">
    <property type="protein sequence ID" value="KAK9846615.1"/>
    <property type="molecule type" value="Genomic_DNA"/>
</dbReference>